<proteinExistence type="inferred from homology"/>
<name>A0A7S3QG99_9STRA</name>
<dbReference type="InterPro" id="IPR016098">
    <property type="entry name" value="CAP/MinC_C"/>
</dbReference>
<reference evidence="5" key="1">
    <citation type="submission" date="2021-01" db="EMBL/GenBank/DDBJ databases">
        <authorList>
            <person name="Corre E."/>
            <person name="Pelletier E."/>
            <person name="Niang G."/>
            <person name="Scheremetjew M."/>
            <person name="Finn R."/>
            <person name="Kale V."/>
            <person name="Holt S."/>
            <person name="Cochrane G."/>
            <person name="Meng A."/>
            <person name="Brown T."/>
            <person name="Cohen L."/>
        </authorList>
    </citation>
    <scope>NUCLEOTIDE SEQUENCE</scope>
    <source>
        <strain evidence="5">MM31A-1</strain>
    </source>
</reference>
<evidence type="ECO:0000256" key="2">
    <source>
        <dbReference type="ARBA" id="ARBA00023186"/>
    </source>
</evidence>
<gene>
    <name evidence="5" type="ORF">CDEB00056_LOCUS21581</name>
</gene>
<accession>A0A7S3QG99</accession>
<keyword evidence="2" id="KW-0143">Chaperone</keyword>
<feature type="region of interest" description="Disordered" evidence="3">
    <location>
        <begin position="185"/>
        <end position="205"/>
    </location>
</feature>
<dbReference type="PANTHER" id="PTHR15139">
    <property type="entry name" value="TUBULIN FOLDING COFACTOR C"/>
    <property type="match status" value="1"/>
</dbReference>
<dbReference type="SMART" id="SM00673">
    <property type="entry name" value="CARP"/>
    <property type="match status" value="1"/>
</dbReference>
<evidence type="ECO:0000256" key="1">
    <source>
        <dbReference type="ARBA" id="ARBA00008848"/>
    </source>
</evidence>
<protein>
    <recommendedName>
        <fullName evidence="4">C-CAP/cofactor C-like domain-containing protein</fullName>
    </recommendedName>
</protein>
<dbReference type="GO" id="GO:0007023">
    <property type="term" value="P:post-chaperonin tubulin folding pathway"/>
    <property type="evidence" value="ECO:0007669"/>
    <property type="project" value="InterPro"/>
</dbReference>
<dbReference type="Pfam" id="PF07986">
    <property type="entry name" value="TBCC"/>
    <property type="match status" value="1"/>
</dbReference>
<dbReference type="AlphaFoldDB" id="A0A7S3QG99"/>
<sequence>MIISQNKPYYIHSMYTYHRNGKYNSVHIINTKNTTLQIMPPIHGPVHVTNCHDTTVQIPFSRQLRIHDCTNVTFILHVASGPIIEGCKGMKFYQKDYKANAVLASRSPSKNKNAASVNVHKDKESEKSASFQAGINLYADVKDFHWLKNNVKSPNFDVYTESEARSMRELADYFAVGLAITDAVGSMDNEDEDEGDDSDSSEDEL</sequence>
<dbReference type="GO" id="GO:0005737">
    <property type="term" value="C:cytoplasm"/>
    <property type="evidence" value="ECO:0007669"/>
    <property type="project" value="TreeGrafter"/>
</dbReference>
<dbReference type="GO" id="GO:0007021">
    <property type="term" value="P:tubulin complex assembly"/>
    <property type="evidence" value="ECO:0007669"/>
    <property type="project" value="TreeGrafter"/>
</dbReference>
<feature type="domain" description="C-CAP/cofactor C-like" evidence="4">
    <location>
        <begin position="1"/>
        <end position="146"/>
    </location>
</feature>
<dbReference type="InterPro" id="IPR017901">
    <property type="entry name" value="C-CAP_CF_C-like"/>
</dbReference>
<dbReference type="InterPro" id="IPR027684">
    <property type="entry name" value="TBCC"/>
</dbReference>
<evidence type="ECO:0000259" key="4">
    <source>
        <dbReference type="PROSITE" id="PS51329"/>
    </source>
</evidence>
<feature type="compositionally biased region" description="Acidic residues" evidence="3">
    <location>
        <begin position="188"/>
        <end position="205"/>
    </location>
</feature>
<evidence type="ECO:0000313" key="5">
    <source>
        <dbReference type="EMBL" id="CAE0476728.1"/>
    </source>
</evidence>
<dbReference type="InterPro" id="IPR006599">
    <property type="entry name" value="CARP_motif"/>
</dbReference>
<organism evidence="5">
    <name type="scientific">Chaetoceros debilis</name>
    <dbReference type="NCBI Taxonomy" id="122233"/>
    <lineage>
        <taxon>Eukaryota</taxon>
        <taxon>Sar</taxon>
        <taxon>Stramenopiles</taxon>
        <taxon>Ochrophyta</taxon>
        <taxon>Bacillariophyta</taxon>
        <taxon>Coscinodiscophyceae</taxon>
        <taxon>Chaetocerotophycidae</taxon>
        <taxon>Chaetocerotales</taxon>
        <taxon>Chaetocerotaceae</taxon>
        <taxon>Chaetoceros</taxon>
    </lineage>
</organism>
<dbReference type="PANTHER" id="PTHR15139:SF0">
    <property type="entry name" value="TUBULIN-SPECIFIC CHAPERONE C"/>
    <property type="match status" value="1"/>
</dbReference>
<dbReference type="EMBL" id="HBIO01028123">
    <property type="protein sequence ID" value="CAE0476728.1"/>
    <property type="molecule type" value="Transcribed_RNA"/>
</dbReference>
<evidence type="ECO:0000256" key="3">
    <source>
        <dbReference type="SAM" id="MobiDB-lite"/>
    </source>
</evidence>
<dbReference type="PROSITE" id="PS51329">
    <property type="entry name" value="C_CAP_COFACTOR_C"/>
    <property type="match status" value="1"/>
</dbReference>
<dbReference type="Gene3D" id="2.160.20.70">
    <property type="match status" value="1"/>
</dbReference>
<dbReference type="InterPro" id="IPR012945">
    <property type="entry name" value="Tubulin-bd_cofactor_C_dom"/>
</dbReference>
<comment type="similarity">
    <text evidence="1">Belongs to the TBCC family.</text>
</comment>